<gene>
    <name evidence="2" type="ORF">LCGC14_1095830</name>
</gene>
<reference evidence="2" key="1">
    <citation type="journal article" date="2015" name="Nature">
        <title>Complex archaea that bridge the gap between prokaryotes and eukaryotes.</title>
        <authorList>
            <person name="Spang A."/>
            <person name="Saw J.H."/>
            <person name="Jorgensen S.L."/>
            <person name="Zaremba-Niedzwiedzka K."/>
            <person name="Martijn J."/>
            <person name="Lind A.E."/>
            <person name="van Eijk R."/>
            <person name="Schleper C."/>
            <person name="Guy L."/>
            <person name="Ettema T.J."/>
        </authorList>
    </citation>
    <scope>NUCLEOTIDE SEQUENCE</scope>
</reference>
<comment type="caution">
    <text evidence="2">The sequence shown here is derived from an EMBL/GenBank/DDBJ whole genome shotgun (WGS) entry which is preliminary data.</text>
</comment>
<evidence type="ECO:0000313" key="2">
    <source>
        <dbReference type="EMBL" id="KKN04599.1"/>
    </source>
</evidence>
<proteinExistence type="predicted"/>
<sequence length="109" mass="12628">MPKQNPTFWLPPGPLNPTPKDEKDHLLNEIRELGYFIPGARDLEIQYLRDLRDSCKEKKAKQDIEDQKAAEAGRKVVDAMDPKQVQGALREYLTWRRKKQGIKTKILGD</sequence>
<protein>
    <submittedName>
        <fullName evidence="2">Uncharacterized protein</fullName>
    </submittedName>
</protein>
<organism evidence="2">
    <name type="scientific">marine sediment metagenome</name>
    <dbReference type="NCBI Taxonomy" id="412755"/>
    <lineage>
        <taxon>unclassified sequences</taxon>
        <taxon>metagenomes</taxon>
        <taxon>ecological metagenomes</taxon>
    </lineage>
</organism>
<accession>A0A0F9MFC6</accession>
<dbReference type="AlphaFoldDB" id="A0A0F9MFC6"/>
<evidence type="ECO:0000256" key="1">
    <source>
        <dbReference type="SAM" id="MobiDB-lite"/>
    </source>
</evidence>
<dbReference type="EMBL" id="LAZR01004900">
    <property type="protein sequence ID" value="KKN04599.1"/>
    <property type="molecule type" value="Genomic_DNA"/>
</dbReference>
<name>A0A0F9MFC6_9ZZZZ</name>
<feature type="region of interest" description="Disordered" evidence="1">
    <location>
        <begin position="1"/>
        <end position="21"/>
    </location>
</feature>